<dbReference type="RefSeq" id="WP_037477041.1">
    <property type="nucleotide sequence ID" value="NZ_AZRA01000003.1"/>
</dbReference>
<dbReference type="PANTHER" id="PTHR21089">
    <property type="entry name" value="SHIKIMATE DEHYDROGENASE"/>
    <property type="match status" value="1"/>
</dbReference>
<keyword evidence="3" id="KW-0057">Aromatic amino acid biosynthesis</keyword>
<dbReference type="InterPro" id="IPR022893">
    <property type="entry name" value="Shikimate_DH_fam"/>
</dbReference>
<keyword evidence="6" id="KW-1185">Reference proteome</keyword>
<dbReference type="GO" id="GO:0050661">
    <property type="term" value="F:NADP binding"/>
    <property type="evidence" value="ECO:0007669"/>
    <property type="project" value="TreeGrafter"/>
</dbReference>
<comment type="caution">
    <text evidence="5">The sequence shown here is derived from an EMBL/GenBank/DDBJ whole genome shotgun (WGS) entry which is preliminary data.</text>
</comment>
<dbReference type="Pfam" id="PF08501">
    <property type="entry name" value="Shikimate_dh_N"/>
    <property type="match status" value="1"/>
</dbReference>
<feature type="domain" description="Shikimate dehydrogenase substrate binding N-terminal" evidence="4">
    <location>
        <begin position="16"/>
        <end position="98"/>
    </location>
</feature>
<dbReference type="Gene3D" id="3.40.50.720">
    <property type="entry name" value="NAD(P)-binding Rossmann-like Domain"/>
    <property type="match status" value="1"/>
</dbReference>
<dbReference type="GO" id="GO:0005829">
    <property type="term" value="C:cytosol"/>
    <property type="evidence" value="ECO:0007669"/>
    <property type="project" value="TreeGrafter"/>
</dbReference>
<dbReference type="AlphaFoldDB" id="A0A059KSV8"/>
<gene>
    <name evidence="5" type="ORF">X805_00920</name>
</gene>
<comment type="pathway">
    <text evidence="1">Metabolic intermediate biosynthesis; chorismate biosynthesis; chorismate from D-erythrose 4-phosphate and phosphoenolpyruvate: step 4/7.</text>
</comment>
<evidence type="ECO:0000313" key="5">
    <source>
        <dbReference type="EMBL" id="KDB54319.1"/>
    </source>
</evidence>
<evidence type="ECO:0000256" key="3">
    <source>
        <dbReference type="ARBA" id="ARBA00023141"/>
    </source>
</evidence>
<protein>
    <submittedName>
        <fullName evidence="5">Putative shikimate dehydrogenase</fullName>
    </submittedName>
</protein>
<dbReference type="GO" id="GO:0009423">
    <property type="term" value="P:chorismate biosynthetic process"/>
    <property type="evidence" value="ECO:0007669"/>
    <property type="project" value="TreeGrafter"/>
</dbReference>
<evidence type="ECO:0000313" key="6">
    <source>
        <dbReference type="Proteomes" id="UP000026714"/>
    </source>
</evidence>
<dbReference type="PANTHER" id="PTHR21089:SF1">
    <property type="entry name" value="BIFUNCTIONAL 3-DEHYDROQUINATE DEHYDRATASE_SHIKIMATE DEHYDROGENASE, CHLOROPLASTIC"/>
    <property type="match status" value="1"/>
</dbReference>
<evidence type="ECO:0000256" key="2">
    <source>
        <dbReference type="ARBA" id="ARBA00023002"/>
    </source>
</evidence>
<dbReference type="Proteomes" id="UP000026714">
    <property type="component" value="Unassembled WGS sequence"/>
</dbReference>
<accession>A0A059KSV8</accession>
<dbReference type="GO" id="GO:0019632">
    <property type="term" value="P:shikimate metabolic process"/>
    <property type="evidence" value="ECO:0007669"/>
    <property type="project" value="TreeGrafter"/>
</dbReference>
<proteinExistence type="predicted"/>
<name>A0A059KSV8_9BURK</name>
<dbReference type="GO" id="GO:0009073">
    <property type="term" value="P:aromatic amino acid family biosynthetic process"/>
    <property type="evidence" value="ECO:0007669"/>
    <property type="project" value="UniProtKB-KW"/>
</dbReference>
<dbReference type="PATRIC" id="fig|1286631.3.peg.92"/>
<dbReference type="Gene3D" id="3.40.50.10860">
    <property type="entry name" value="Leucine Dehydrogenase, chain A, domain 1"/>
    <property type="match status" value="1"/>
</dbReference>
<organism evidence="5 6">
    <name type="scientific">Sphaerotilus natans subsp. natans DSM 6575</name>
    <dbReference type="NCBI Taxonomy" id="1286631"/>
    <lineage>
        <taxon>Bacteria</taxon>
        <taxon>Pseudomonadati</taxon>
        <taxon>Pseudomonadota</taxon>
        <taxon>Betaproteobacteria</taxon>
        <taxon>Burkholderiales</taxon>
        <taxon>Sphaerotilaceae</taxon>
        <taxon>Sphaerotilus</taxon>
    </lineage>
</organism>
<dbReference type="STRING" id="34103.SAMN05421778_1289"/>
<dbReference type="EMBL" id="AZRA01000003">
    <property type="protein sequence ID" value="KDB54319.1"/>
    <property type="molecule type" value="Genomic_DNA"/>
</dbReference>
<reference evidence="5 6" key="1">
    <citation type="journal article" date="2014" name="FEMS Microbiol. Ecol.">
        <title>Sphaerotilus natans encrusted with nanoball-shaped Fe(III) oxide minerals formed by nitrate-reducing mixotrophic Fe(II) oxidation.</title>
        <authorList>
            <person name="Park S."/>
            <person name="Kim D.H."/>
            <person name="Lee J.H."/>
            <person name="Hur H.G."/>
        </authorList>
    </citation>
    <scope>NUCLEOTIDE SEQUENCE [LARGE SCALE GENOMIC DNA]</scope>
    <source>
        <strain evidence="5 6">DSM 6575</strain>
    </source>
</reference>
<dbReference type="SUPFAM" id="SSF51735">
    <property type="entry name" value="NAD(P)-binding Rossmann-fold domains"/>
    <property type="match status" value="1"/>
</dbReference>
<keyword evidence="2" id="KW-0560">Oxidoreductase</keyword>
<dbReference type="SUPFAM" id="SSF53223">
    <property type="entry name" value="Aminoacid dehydrogenase-like, N-terminal domain"/>
    <property type="match status" value="1"/>
</dbReference>
<dbReference type="InterPro" id="IPR013708">
    <property type="entry name" value="Shikimate_DH-bd_N"/>
</dbReference>
<dbReference type="InterPro" id="IPR046346">
    <property type="entry name" value="Aminoacid_DH-like_N_sf"/>
</dbReference>
<keyword evidence="3" id="KW-0028">Amino-acid biosynthesis</keyword>
<evidence type="ECO:0000259" key="4">
    <source>
        <dbReference type="Pfam" id="PF08501"/>
    </source>
</evidence>
<dbReference type="InterPro" id="IPR036291">
    <property type="entry name" value="NAD(P)-bd_dom_sf"/>
</dbReference>
<dbReference type="eggNOG" id="COG0169">
    <property type="taxonomic scope" value="Bacteria"/>
</dbReference>
<evidence type="ECO:0000256" key="1">
    <source>
        <dbReference type="ARBA" id="ARBA00004871"/>
    </source>
</evidence>
<sequence>MNIADTLSGATRVIAILGDPIAQVKSPSGVTQRLIDRGVNAVVIPIHVAPADLAGFIAGLSLARNVDGLILTVPHKLETYRLCATATERAHFLEGVNVMRRNADGRWHGDHADGLGFVEAQRAEGCVIEGRRVLLVGAGGAGTAIAQAVLDAGAAELAIHDGDGAKRDGLIRRLRERHGERVRAGSTDPSGFDVVFNATPAGMRPDDALPVDVSRLTGEMFVGDVITAPAVTPLLEVARSLGCRTQVGAGMFAAVCERMVDFLLEDGALAAQPRQPR</sequence>
<dbReference type="GO" id="GO:0004764">
    <property type="term" value="F:shikimate 3-dehydrogenase (NADP+) activity"/>
    <property type="evidence" value="ECO:0007669"/>
    <property type="project" value="InterPro"/>
</dbReference>